<evidence type="ECO:0000259" key="1">
    <source>
        <dbReference type="Pfam" id="PF07969"/>
    </source>
</evidence>
<organism evidence="2 3">
    <name type="scientific">SAR86 cluster bacterium</name>
    <dbReference type="NCBI Taxonomy" id="2030880"/>
    <lineage>
        <taxon>Bacteria</taxon>
        <taxon>Pseudomonadati</taxon>
        <taxon>Pseudomonadota</taxon>
        <taxon>Gammaproteobacteria</taxon>
        <taxon>SAR86 cluster</taxon>
    </lineage>
</organism>
<protein>
    <submittedName>
        <fullName evidence="2">Amidohydrolase</fullName>
    </submittedName>
</protein>
<dbReference type="Proteomes" id="UP001056381">
    <property type="component" value="Chromosome"/>
</dbReference>
<dbReference type="InterPro" id="IPR013108">
    <property type="entry name" value="Amidohydro_3"/>
</dbReference>
<feature type="domain" description="Amidohydrolase 3" evidence="1">
    <location>
        <begin position="70"/>
        <end position="529"/>
    </location>
</feature>
<name>A0A9Q8TXH9_9GAMM</name>
<proteinExistence type="predicted"/>
<dbReference type="InterPro" id="IPR032466">
    <property type="entry name" value="Metal_Hydrolase"/>
</dbReference>
<dbReference type="EMBL" id="CP097966">
    <property type="protein sequence ID" value="URQ62745.1"/>
    <property type="molecule type" value="Genomic_DNA"/>
</dbReference>
<dbReference type="PANTHER" id="PTHR22642:SF2">
    <property type="entry name" value="PROTEIN LONG AFTER FAR-RED 3"/>
    <property type="match status" value="1"/>
</dbReference>
<dbReference type="InterPro" id="IPR011059">
    <property type="entry name" value="Metal-dep_hydrolase_composite"/>
</dbReference>
<dbReference type="InterPro" id="IPR033932">
    <property type="entry name" value="YtcJ-like"/>
</dbReference>
<accession>A0A9Q8TXH9</accession>
<dbReference type="PANTHER" id="PTHR22642">
    <property type="entry name" value="IMIDAZOLONEPROPIONASE"/>
    <property type="match status" value="1"/>
</dbReference>
<gene>
    <name evidence="2" type="ORF">M9B40_03175</name>
</gene>
<sequence>MNKNLLIIIMINLCMPLFSKNICGEKILFNGNIFVEATRSIENKAISIKDQRINHIGEQDEFKMCKKEKVDLKKGYVFPGFVDAHAHLKGVGYRQLKLDLSNTSSKEEMLQRVKVYNDNNRNMQIIFGEGWIEKNWSDKTFPTRFELDEINSNIPIILERADGHAFLVNSIALTLSNIDLATKNPSGGEIERLSDGRANGILIDTAKNLVQQLIPAQTIEDEKNAFALGAKIYQQRGWTGMHDADSLFIEKIRIFENLDLDLKIHFSLNQNDYEHCIKGRRSIKIYADGAIGSRGAALFENYEDKDSKGLIIYDQNEVRQLLKNLYELDCQIQIHAIGDRGNSMTLDLYQEFLEGTDKDLRWRIEHAQNVTEKDQQRFKKYNVIASMQPSHAIGDLHFAKDRLGLERLDYAYAWKSFIEKGVVIVGGSDAPVEFGDPLQEYYAAVTRKDLTGFHDEGWNLQQALSREEALDIFTKWPAYAIFHEEDLGTIEVGKYADFSVFDKNILTIDNMDILDTKVVMTIINGEVVYRHE</sequence>
<dbReference type="Gene3D" id="2.30.40.10">
    <property type="entry name" value="Urease, subunit C, domain 1"/>
    <property type="match status" value="1"/>
</dbReference>
<dbReference type="Gene3D" id="3.20.20.140">
    <property type="entry name" value="Metal-dependent hydrolases"/>
    <property type="match status" value="1"/>
</dbReference>
<dbReference type="CDD" id="cd01300">
    <property type="entry name" value="YtcJ_like"/>
    <property type="match status" value="1"/>
</dbReference>
<dbReference type="SUPFAM" id="SSF51556">
    <property type="entry name" value="Metallo-dependent hydrolases"/>
    <property type="match status" value="1"/>
</dbReference>
<dbReference type="SUPFAM" id="SSF51338">
    <property type="entry name" value="Composite domain of metallo-dependent hydrolases"/>
    <property type="match status" value="1"/>
</dbReference>
<dbReference type="GO" id="GO:0016810">
    <property type="term" value="F:hydrolase activity, acting on carbon-nitrogen (but not peptide) bonds"/>
    <property type="evidence" value="ECO:0007669"/>
    <property type="project" value="InterPro"/>
</dbReference>
<evidence type="ECO:0000313" key="3">
    <source>
        <dbReference type="Proteomes" id="UP001056381"/>
    </source>
</evidence>
<evidence type="ECO:0000313" key="2">
    <source>
        <dbReference type="EMBL" id="URQ62745.1"/>
    </source>
</evidence>
<dbReference type="AlphaFoldDB" id="A0A9Q8TXH9"/>
<reference evidence="2" key="1">
    <citation type="submission" date="2022-05" db="EMBL/GenBank/DDBJ databases">
        <title>Single-amplified genomics reveal most streamlined microbe among free-living bacteria.</title>
        <authorList>
            <person name="Roda-Garcia J."/>
            <person name="Haro-Moreno J.M."/>
            <person name="Rodriguez-Valera F."/>
            <person name="Almagro-Moreno S."/>
            <person name="Lopez-Perez M."/>
        </authorList>
    </citation>
    <scope>NUCLEOTIDE SEQUENCE</scope>
    <source>
        <strain evidence="2">TMED112-D2-2</strain>
    </source>
</reference>
<dbReference type="Gene3D" id="3.10.310.70">
    <property type="match status" value="1"/>
</dbReference>
<keyword evidence="3" id="KW-1185">Reference proteome</keyword>
<dbReference type="Pfam" id="PF07969">
    <property type="entry name" value="Amidohydro_3"/>
    <property type="match status" value="1"/>
</dbReference>